<keyword evidence="2" id="KW-1185">Reference proteome</keyword>
<proteinExistence type="predicted"/>
<organism evidence="1 2">
    <name type="scientific">Microbacterium keratanolyticum</name>
    <dbReference type="NCBI Taxonomy" id="67574"/>
    <lineage>
        <taxon>Bacteria</taxon>
        <taxon>Bacillati</taxon>
        <taxon>Actinomycetota</taxon>
        <taxon>Actinomycetes</taxon>
        <taxon>Micrococcales</taxon>
        <taxon>Microbacteriaceae</taxon>
        <taxon>Microbacterium</taxon>
    </lineage>
</organism>
<dbReference type="AlphaFoldDB" id="A0A9W6M7L5"/>
<comment type="caution">
    <text evidence="1">The sequence shown here is derived from an EMBL/GenBank/DDBJ whole genome shotgun (WGS) entry which is preliminary data.</text>
</comment>
<dbReference type="Proteomes" id="UP001142325">
    <property type="component" value="Unassembled WGS sequence"/>
</dbReference>
<reference evidence="1" key="2">
    <citation type="submission" date="2023-01" db="EMBL/GenBank/DDBJ databases">
        <authorList>
            <person name="Sun Q."/>
            <person name="Evtushenko L."/>
        </authorList>
    </citation>
    <scope>NUCLEOTIDE SEQUENCE</scope>
    <source>
        <strain evidence="1">VKM Ac-1958</strain>
    </source>
</reference>
<accession>A0A9W6M7L5</accession>
<name>A0A9W6M7L5_9MICO</name>
<evidence type="ECO:0000313" key="1">
    <source>
        <dbReference type="EMBL" id="GLK00563.1"/>
    </source>
</evidence>
<dbReference type="RefSeq" id="WP_204938276.1">
    <property type="nucleotide sequence ID" value="NZ_BAAAUM010000001.1"/>
</dbReference>
<evidence type="ECO:0000313" key="2">
    <source>
        <dbReference type="Proteomes" id="UP001142325"/>
    </source>
</evidence>
<protein>
    <submittedName>
        <fullName evidence="1">Uncharacterized protein</fullName>
    </submittedName>
</protein>
<reference evidence="1" key="1">
    <citation type="journal article" date="2014" name="Int. J. Syst. Evol. Microbiol.">
        <title>Complete genome sequence of Corynebacterium casei LMG S-19264T (=DSM 44701T), isolated from a smear-ripened cheese.</title>
        <authorList>
            <consortium name="US DOE Joint Genome Institute (JGI-PGF)"/>
            <person name="Walter F."/>
            <person name="Albersmeier A."/>
            <person name="Kalinowski J."/>
            <person name="Ruckert C."/>
        </authorList>
    </citation>
    <scope>NUCLEOTIDE SEQUENCE</scope>
    <source>
        <strain evidence="1">VKM Ac-1958</strain>
    </source>
</reference>
<sequence>MSAFPADWAPGTWRISGSALDGGWLAIPSLADAAQQQAWIAENTALLREAWGDQWTVENEALVPLALQAALDRRRPDDALAFQLWPLTIAVCAFVHVAMGSVDAAEPMPGPGDGVLFDSAGLGQGVLSPRLIDADGAALVGYDAVFSFDGVVVVVSVEPTFADFLGVISPSIHAFMDGMELVDPEGTTRRASAPALLEAQPVNTWVDSLTAS</sequence>
<dbReference type="EMBL" id="BSET01000001">
    <property type="protein sequence ID" value="GLK00563.1"/>
    <property type="molecule type" value="Genomic_DNA"/>
</dbReference>
<gene>
    <name evidence="1" type="ORF">GCM10017596_02780</name>
</gene>